<dbReference type="InterPro" id="IPR001663">
    <property type="entry name" value="Rng_hydr_dOase-A"/>
</dbReference>
<dbReference type="PANTHER" id="PTHR43756:SF5">
    <property type="entry name" value="CHOLINE MONOOXYGENASE, CHLOROPLASTIC"/>
    <property type="match status" value="1"/>
</dbReference>
<dbReference type="GO" id="GO:0005506">
    <property type="term" value="F:iron ion binding"/>
    <property type="evidence" value="ECO:0007669"/>
    <property type="project" value="InterPro"/>
</dbReference>
<protein>
    <submittedName>
        <fullName evidence="8">Salicylate 5-hydroxylase, large oxygenase component</fullName>
        <ecNumber evidence="8">1.14.13.-</ecNumber>
    </submittedName>
</protein>
<dbReference type="Proteomes" id="UP000049983">
    <property type="component" value="Unassembled WGS sequence"/>
</dbReference>
<sequence>MGAIETLLEPFFEETSPRRGLPAAAYTDKEFWDAECMSVFTRNWICVGFVHELKVSGDAVPIKIAGHPLLLVRNKEGAIRAFHNVCRHRCLTLVEEPRNVGKLIRCPYHAWAYDLDGNLRASPHFGGVNEHFSKGFDRKQNGLVPVRTHIWNDWIFVNIDGDAEPFEDYASTIKERLNGIEWENLNCIGTLDFGEIACNWKFIMENFIEPYHVQFVHASTTDQPLEDHFTIIDGNCLGSAVDLQEEIGTSGSLGVSSRYLTLYPNFILGRYFPDQMGVYLNIPTGPGTMMQKRALYTTEGQSLSEEAIRGLRKLWWDVHKEDHEMTERLQLGRASQVSAAGGVLSPAWEDSVRAFQDMVARDVTSRKLPKEGIYNDNQ</sequence>
<dbReference type="Pfam" id="PF00355">
    <property type="entry name" value="Rieske"/>
    <property type="match status" value="1"/>
</dbReference>
<dbReference type="STRING" id="311410.LA5095_03438"/>
<dbReference type="CDD" id="cd03469">
    <property type="entry name" value="Rieske_RO_Alpha_N"/>
    <property type="match status" value="1"/>
</dbReference>
<evidence type="ECO:0000256" key="2">
    <source>
        <dbReference type="ARBA" id="ARBA00022714"/>
    </source>
</evidence>
<keyword evidence="2" id="KW-0001">2Fe-2S</keyword>
<evidence type="ECO:0000256" key="1">
    <source>
        <dbReference type="ARBA" id="ARBA00001962"/>
    </source>
</evidence>
<dbReference type="SUPFAM" id="SSF50022">
    <property type="entry name" value="ISP domain"/>
    <property type="match status" value="1"/>
</dbReference>
<keyword evidence="4 8" id="KW-0560">Oxidoreductase</keyword>
<dbReference type="PANTHER" id="PTHR43756">
    <property type="entry name" value="CHOLINE MONOOXYGENASE, CHLOROPLASTIC"/>
    <property type="match status" value="1"/>
</dbReference>
<dbReference type="GO" id="GO:0016491">
    <property type="term" value="F:oxidoreductase activity"/>
    <property type="evidence" value="ECO:0007669"/>
    <property type="project" value="UniProtKB-KW"/>
</dbReference>
<dbReference type="CDD" id="cd00680">
    <property type="entry name" value="RHO_alpha_C"/>
    <property type="match status" value="1"/>
</dbReference>
<dbReference type="OrthoDB" id="7456916at2"/>
<dbReference type="EMBL" id="CXWC01000013">
    <property type="protein sequence ID" value="CTQ76371.1"/>
    <property type="molecule type" value="Genomic_DNA"/>
</dbReference>
<dbReference type="AlphaFoldDB" id="A0A0M7APC6"/>
<dbReference type="InterPro" id="IPR036922">
    <property type="entry name" value="Rieske_2Fe-2S_sf"/>
</dbReference>
<dbReference type="PROSITE" id="PS51296">
    <property type="entry name" value="RIESKE"/>
    <property type="match status" value="1"/>
</dbReference>
<dbReference type="GeneID" id="97672002"/>
<dbReference type="InterPro" id="IPR017941">
    <property type="entry name" value="Rieske_2Fe-2S"/>
</dbReference>
<keyword evidence="9" id="KW-1185">Reference proteome</keyword>
<dbReference type="Gene3D" id="3.90.380.10">
    <property type="entry name" value="Naphthalene 1,2-dioxygenase Alpha Subunit, Chain A, domain 1"/>
    <property type="match status" value="1"/>
</dbReference>
<proteinExistence type="predicted"/>
<keyword evidence="6" id="KW-0411">Iron-sulfur</keyword>
<name>A0A0M7APC6_9HYPH</name>
<evidence type="ECO:0000259" key="7">
    <source>
        <dbReference type="PROSITE" id="PS51296"/>
    </source>
</evidence>
<evidence type="ECO:0000313" key="8">
    <source>
        <dbReference type="EMBL" id="CTQ76371.1"/>
    </source>
</evidence>
<dbReference type="InterPro" id="IPR015879">
    <property type="entry name" value="Ring_hydroxy_dOase_asu_C_dom"/>
</dbReference>
<dbReference type="SUPFAM" id="SSF55961">
    <property type="entry name" value="Bet v1-like"/>
    <property type="match status" value="1"/>
</dbReference>
<dbReference type="RefSeq" id="WP_055117990.1">
    <property type="nucleotide sequence ID" value="NZ_CANMGD010000002.1"/>
</dbReference>
<evidence type="ECO:0000256" key="6">
    <source>
        <dbReference type="ARBA" id="ARBA00023014"/>
    </source>
</evidence>
<dbReference type="Pfam" id="PF00848">
    <property type="entry name" value="Ring_hydroxyl_A"/>
    <property type="match status" value="1"/>
</dbReference>
<feature type="domain" description="Rieske" evidence="7">
    <location>
        <begin position="44"/>
        <end position="157"/>
    </location>
</feature>
<comment type="cofactor">
    <cofactor evidence="1">
        <name>Fe cation</name>
        <dbReference type="ChEBI" id="CHEBI:24875"/>
    </cofactor>
</comment>
<keyword evidence="5" id="KW-0408">Iron</keyword>
<gene>
    <name evidence="8" type="primary">nagG</name>
    <name evidence="8" type="ORF">LA5096_04720</name>
</gene>
<dbReference type="GO" id="GO:0051537">
    <property type="term" value="F:2 iron, 2 sulfur cluster binding"/>
    <property type="evidence" value="ECO:0007669"/>
    <property type="project" value="UniProtKB-KW"/>
</dbReference>
<dbReference type="EC" id="1.14.13.-" evidence="8"/>
<evidence type="ECO:0000256" key="5">
    <source>
        <dbReference type="ARBA" id="ARBA00023004"/>
    </source>
</evidence>
<accession>A0A0M7APC6</accession>
<evidence type="ECO:0000313" key="9">
    <source>
        <dbReference type="Proteomes" id="UP000049983"/>
    </source>
</evidence>
<dbReference type="PRINTS" id="PR00090">
    <property type="entry name" value="RNGDIOXGNASE"/>
</dbReference>
<evidence type="ECO:0000256" key="3">
    <source>
        <dbReference type="ARBA" id="ARBA00022723"/>
    </source>
</evidence>
<organism evidence="8 9">
    <name type="scientific">Roseibium album</name>
    <dbReference type="NCBI Taxonomy" id="311410"/>
    <lineage>
        <taxon>Bacteria</taxon>
        <taxon>Pseudomonadati</taxon>
        <taxon>Pseudomonadota</taxon>
        <taxon>Alphaproteobacteria</taxon>
        <taxon>Hyphomicrobiales</taxon>
        <taxon>Stappiaceae</taxon>
        <taxon>Roseibium</taxon>
    </lineage>
</organism>
<dbReference type="Gene3D" id="2.102.10.10">
    <property type="entry name" value="Rieske [2Fe-2S] iron-sulphur domain"/>
    <property type="match status" value="1"/>
</dbReference>
<reference evidence="9" key="1">
    <citation type="submission" date="2015-07" db="EMBL/GenBank/DDBJ databases">
        <authorList>
            <person name="Rodrigo-Torres Lidia"/>
            <person name="Arahal R.David."/>
        </authorList>
    </citation>
    <scope>NUCLEOTIDE SEQUENCE [LARGE SCALE GENOMIC DNA]</scope>
    <source>
        <strain evidence="9">CECT 5096</strain>
    </source>
</reference>
<evidence type="ECO:0000256" key="4">
    <source>
        <dbReference type="ARBA" id="ARBA00023002"/>
    </source>
</evidence>
<keyword evidence="3" id="KW-0479">Metal-binding</keyword>